<evidence type="ECO:0000313" key="2">
    <source>
        <dbReference type="EMBL" id="KAK1743583.1"/>
    </source>
</evidence>
<accession>A0AAD8YD28</accession>
<name>A0AAD8YD28_9STRA</name>
<feature type="region of interest" description="Disordered" evidence="1">
    <location>
        <begin position="301"/>
        <end position="338"/>
    </location>
</feature>
<proteinExistence type="predicted"/>
<evidence type="ECO:0000256" key="1">
    <source>
        <dbReference type="SAM" id="MobiDB-lite"/>
    </source>
</evidence>
<dbReference type="Proteomes" id="UP001224775">
    <property type="component" value="Unassembled WGS sequence"/>
</dbReference>
<feature type="compositionally biased region" description="Basic residues" evidence="1">
    <location>
        <begin position="329"/>
        <end position="338"/>
    </location>
</feature>
<reference evidence="2" key="1">
    <citation type="submission" date="2023-06" db="EMBL/GenBank/DDBJ databases">
        <title>Survivors Of The Sea: Transcriptome response of Skeletonema marinoi to long-term dormancy.</title>
        <authorList>
            <person name="Pinder M.I.M."/>
            <person name="Kourtchenko O."/>
            <person name="Robertson E.K."/>
            <person name="Larsson T."/>
            <person name="Maumus F."/>
            <person name="Osuna-Cruz C.M."/>
            <person name="Vancaester E."/>
            <person name="Stenow R."/>
            <person name="Vandepoele K."/>
            <person name="Ploug H."/>
            <person name="Bruchert V."/>
            <person name="Godhe A."/>
            <person name="Topel M."/>
        </authorList>
    </citation>
    <scope>NUCLEOTIDE SEQUENCE</scope>
    <source>
        <strain evidence="2">R05AC</strain>
    </source>
</reference>
<comment type="caution">
    <text evidence="2">The sequence shown here is derived from an EMBL/GenBank/DDBJ whole genome shotgun (WGS) entry which is preliminary data.</text>
</comment>
<dbReference type="EMBL" id="JATAAI010000009">
    <property type="protein sequence ID" value="KAK1743583.1"/>
    <property type="molecule type" value="Genomic_DNA"/>
</dbReference>
<gene>
    <name evidence="2" type="ORF">QTG54_006204</name>
</gene>
<keyword evidence="3" id="KW-1185">Reference proteome</keyword>
<protein>
    <submittedName>
        <fullName evidence="2">Uncharacterized protein</fullName>
    </submittedName>
</protein>
<dbReference type="AlphaFoldDB" id="A0AAD8YD28"/>
<evidence type="ECO:0000313" key="3">
    <source>
        <dbReference type="Proteomes" id="UP001224775"/>
    </source>
</evidence>
<feature type="region of interest" description="Disordered" evidence="1">
    <location>
        <begin position="68"/>
        <end position="96"/>
    </location>
</feature>
<organism evidence="2 3">
    <name type="scientific">Skeletonema marinoi</name>
    <dbReference type="NCBI Taxonomy" id="267567"/>
    <lineage>
        <taxon>Eukaryota</taxon>
        <taxon>Sar</taxon>
        <taxon>Stramenopiles</taxon>
        <taxon>Ochrophyta</taxon>
        <taxon>Bacillariophyta</taxon>
        <taxon>Coscinodiscophyceae</taxon>
        <taxon>Thalassiosirophycidae</taxon>
        <taxon>Thalassiosirales</taxon>
        <taxon>Skeletonemataceae</taxon>
        <taxon>Skeletonema</taxon>
        <taxon>Skeletonema marinoi-dohrnii complex</taxon>
    </lineage>
</organism>
<feature type="compositionally biased region" description="Basic and acidic residues" evidence="1">
    <location>
        <begin position="301"/>
        <end position="328"/>
    </location>
</feature>
<sequence>MKSIIGRGSLISTAVLTTSLLPLVVAVFSLPSARTRTRCAPTRSNHHLSISQSTAQIILAASKSTSLQLKTSSSEDKEQRQKLGRRDRKKRLDELQKQRRRNRWMKRYGTVEALQQTFGTGPPWGDLSPTQTRSLYHTLLPRSLLALNELGLVKVEDLAPLAYEARIAAKNYARSRCVWTGRVGVFLFDQYRSLRDKGRLVKPGTSSSMSWEEIWAKYESQIIRERKERGKELDEDELMMETYMRILEKSCSTNEAVDNLFLKDEGDIDGGDISLASIASQLEKDVRAILLSPSEITKAEKTEKKLEKKQLKEREKEEKMRRKADRKEERRKRKLRWW</sequence>